<feature type="chain" id="PRO_5022951802" evidence="1">
    <location>
        <begin position="23"/>
        <end position="131"/>
    </location>
</feature>
<feature type="signal peptide" evidence="1">
    <location>
        <begin position="1"/>
        <end position="22"/>
    </location>
</feature>
<organism evidence="2 3">
    <name type="scientific">Puccinia graminis f. sp. tritici</name>
    <dbReference type="NCBI Taxonomy" id="56615"/>
    <lineage>
        <taxon>Eukaryota</taxon>
        <taxon>Fungi</taxon>
        <taxon>Dikarya</taxon>
        <taxon>Basidiomycota</taxon>
        <taxon>Pucciniomycotina</taxon>
        <taxon>Pucciniomycetes</taxon>
        <taxon>Pucciniales</taxon>
        <taxon>Pucciniaceae</taxon>
        <taxon>Puccinia</taxon>
    </lineage>
</organism>
<keyword evidence="1" id="KW-0732">Signal</keyword>
<sequence length="131" mass="14382">MMCFIWMIVLMALGLLCGMSSASGWHKVARHSRGCKSTDILWQVNNYNGVVTLICTSCGENSTPIPLTPCLVCKKRTVPSPAYTDRDCHKCQHKVEHGYHVLACNGCPHTLCNYQIPKATCPNCGTPPLSD</sequence>
<dbReference type="Proteomes" id="UP000325313">
    <property type="component" value="Unassembled WGS sequence"/>
</dbReference>
<comment type="caution">
    <text evidence="2">The sequence shown here is derived from an EMBL/GenBank/DDBJ whole genome shotgun (WGS) entry which is preliminary data.</text>
</comment>
<evidence type="ECO:0000313" key="3">
    <source>
        <dbReference type="Proteomes" id="UP000325313"/>
    </source>
</evidence>
<reference evidence="2 3" key="1">
    <citation type="submission" date="2019-05" db="EMBL/GenBank/DDBJ databases">
        <title>Emergence of the Ug99 lineage of the wheat stem rust pathogen through somatic hybridization.</title>
        <authorList>
            <person name="Li F."/>
            <person name="Upadhyaya N.M."/>
            <person name="Sperschneider J."/>
            <person name="Matny O."/>
            <person name="Nguyen-Phuc H."/>
            <person name="Mago R."/>
            <person name="Raley C."/>
            <person name="Miller M.E."/>
            <person name="Silverstein K.A.T."/>
            <person name="Henningsen E."/>
            <person name="Hirsch C.D."/>
            <person name="Visser B."/>
            <person name="Pretorius Z.A."/>
            <person name="Steffenson B.J."/>
            <person name="Schwessinger B."/>
            <person name="Dodds P.N."/>
            <person name="Figueroa M."/>
        </authorList>
    </citation>
    <scope>NUCLEOTIDE SEQUENCE [LARGE SCALE GENOMIC DNA]</scope>
    <source>
        <strain evidence="2 3">Ug99</strain>
    </source>
</reference>
<gene>
    <name evidence="2" type="ORF">PGTUg99_018242</name>
</gene>
<protein>
    <submittedName>
        <fullName evidence="2">Uncharacterized protein</fullName>
    </submittedName>
</protein>
<name>A0A5B0MDQ6_PUCGR</name>
<accession>A0A5B0MDQ6</accession>
<dbReference type="AlphaFoldDB" id="A0A5B0MDQ6"/>
<evidence type="ECO:0000256" key="1">
    <source>
        <dbReference type="SAM" id="SignalP"/>
    </source>
</evidence>
<proteinExistence type="predicted"/>
<evidence type="ECO:0000313" key="2">
    <source>
        <dbReference type="EMBL" id="KAA1074110.1"/>
    </source>
</evidence>
<dbReference type="EMBL" id="VDEP01000473">
    <property type="protein sequence ID" value="KAA1074110.1"/>
    <property type="molecule type" value="Genomic_DNA"/>
</dbReference>